<evidence type="ECO:0000259" key="2">
    <source>
        <dbReference type="Pfam" id="PF12706"/>
    </source>
</evidence>
<dbReference type="EMBL" id="RQHK01000008">
    <property type="protein sequence ID" value="TGM74469.1"/>
    <property type="molecule type" value="Genomic_DNA"/>
</dbReference>
<evidence type="ECO:0000313" key="4">
    <source>
        <dbReference type="Proteomes" id="UP000297940"/>
    </source>
</evidence>
<proteinExistence type="predicted"/>
<feature type="transmembrane region" description="Helical" evidence="1">
    <location>
        <begin position="37"/>
        <end position="54"/>
    </location>
</feature>
<keyword evidence="1" id="KW-1133">Transmembrane helix</keyword>
<dbReference type="Proteomes" id="UP000297940">
    <property type="component" value="Unassembled WGS sequence"/>
</dbReference>
<sequence>MRLRGEDRLSFVLVFLIRNNDGFTTDMMMHLKRNFKFYCFLITSIAMINFALISNEVTKKRWDSPNYKDGAFHNLDGSKTMAEGASLLGIVYDYLISRQFVREPSGPIPTIKTNLKNLPKDKDLYVWFGHSSFLLQLNGQTILIDPAFSGYASPVSFSNLAYPGTDVYAVDDFPDIDYLLITHDHYDHLDLKTISKLKDKIRNVVVPLGIGDYFRELGFTESVISEKDWFDEVILANDDKLILTPTKHSSGRSIFQNQTLWTSYVILSEKLKIYISGDGGYGPHFSEYGKKYGPFTIAILENGQYRKIWKNVHSFPEEVIQTAKDLQTQYLIPVHSSKFTMALHEWDEPLKRIHSLGIHQNINVVTPMIGEALDLSHPETQCPKWWEKVK</sequence>
<dbReference type="PANTHER" id="PTHR15032:SF4">
    <property type="entry name" value="N-ACYL-PHOSPHATIDYLETHANOLAMINE-HYDROLYZING PHOSPHOLIPASE D"/>
    <property type="match status" value="1"/>
</dbReference>
<dbReference type="Gene3D" id="3.60.15.10">
    <property type="entry name" value="Ribonuclease Z/Hydroxyacylglutathione hydrolase-like"/>
    <property type="match status" value="1"/>
</dbReference>
<reference evidence="4" key="1">
    <citation type="journal article" date="2019" name="PLoS Negl. Trop. Dis.">
        <title>Revisiting the worldwide diversity of Leptospira species in the environment.</title>
        <authorList>
            <person name="Vincent A.T."/>
            <person name="Schiettekatte O."/>
            <person name="Bourhy P."/>
            <person name="Veyrier F.J."/>
            <person name="Picardeau M."/>
        </authorList>
    </citation>
    <scope>NUCLEOTIDE SEQUENCE [LARGE SCALE GENOMIC DNA]</scope>
    <source>
        <strain evidence="4">201601298</strain>
    </source>
</reference>
<name>A0ABY2NZ44_9LEPT</name>
<evidence type="ECO:0000313" key="3">
    <source>
        <dbReference type="EMBL" id="TGM74469.1"/>
    </source>
</evidence>
<dbReference type="InterPro" id="IPR001279">
    <property type="entry name" value="Metallo-B-lactamas"/>
</dbReference>
<dbReference type="Pfam" id="PF12706">
    <property type="entry name" value="Lactamase_B_2"/>
    <property type="match status" value="1"/>
</dbReference>
<feature type="domain" description="Metallo-beta-lactamase" evidence="2">
    <location>
        <begin position="141"/>
        <end position="335"/>
    </location>
</feature>
<gene>
    <name evidence="3" type="ORF">EHR01_10405</name>
</gene>
<keyword evidence="1" id="KW-0472">Membrane</keyword>
<keyword evidence="1" id="KW-0812">Transmembrane</keyword>
<comment type="caution">
    <text evidence="3">The sequence shown here is derived from an EMBL/GenBank/DDBJ whole genome shotgun (WGS) entry which is preliminary data.</text>
</comment>
<evidence type="ECO:0000256" key="1">
    <source>
        <dbReference type="SAM" id="Phobius"/>
    </source>
</evidence>
<accession>A0ABY2NZ44</accession>
<dbReference type="PANTHER" id="PTHR15032">
    <property type="entry name" value="N-ACYL-PHOSPHATIDYLETHANOLAMINE-HYDROLYZING PHOSPHOLIPASE D"/>
    <property type="match status" value="1"/>
</dbReference>
<organism evidence="3 4">
    <name type="scientific">Leptospira mtsangambouensis</name>
    <dbReference type="NCBI Taxonomy" id="2484912"/>
    <lineage>
        <taxon>Bacteria</taxon>
        <taxon>Pseudomonadati</taxon>
        <taxon>Spirochaetota</taxon>
        <taxon>Spirochaetia</taxon>
        <taxon>Leptospirales</taxon>
        <taxon>Leptospiraceae</taxon>
        <taxon>Leptospira</taxon>
    </lineage>
</organism>
<dbReference type="SUPFAM" id="SSF56281">
    <property type="entry name" value="Metallo-hydrolase/oxidoreductase"/>
    <property type="match status" value="1"/>
</dbReference>
<dbReference type="InterPro" id="IPR036866">
    <property type="entry name" value="RibonucZ/Hydroxyglut_hydro"/>
</dbReference>
<protein>
    <submittedName>
        <fullName evidence="3">MBL fold metallo-hydrolase</fullName>
    </submittedName>
</protein>
<keyword evidence="4" id="KW-1185">Reference proteome</keyword>